<evidence type="ECO:0000256" key="8">
    <source>
        <dbReference type="ARBA" id="ARBA00023242"/>
    </source>
</evidence>
<feature type="compositionally biased region" description="Basic and acidic residues" evidence="11">
    <location>
        <begin position="840"/>
        <end position="861"/>
    </location>
</feature>
<dbReference type="PROSITE" id="PS50014">
    <property type="entry name" value="BROMODOMAIN_2"/>
    <property type="match status" value="1"/>
</dbReference>
<dbReference type="GO" id="GO:0000978">
    <property type="term" value="F:RNA polymerase II cis-regulatory region sequence-specific DNA binding"/>
    <property type="evidence" value="ECO:0007669"/>
    <property type="project" value="TreeGrafter"/>
</dbReference>
<dbReference type="SMART" id="SM00297">
    <property type="entry name" value="BROMO"/>
    <property type="match status" value="1"/>
</dbReference>
<feature type="compositionally biased region" description="Low complexity" evidence="11">
    <location>
        <begin position="1722"/>
        <end position="1737"/>
    </location>
</feature>
<evidence type="ECO:0000256" key="1">
    <source>
        <dbReference type="ARBA" id="ARBA00004123"/>
    </source>
</evidence>
<dbReference type="PANTHER" id="PTHR45975">
    <property type="entry name" value="NUCLEOSOME-REMODELING FACTOR SUBUNIT BPTF"/>
    <property type="match status" value="1"/>
</dbReference>
<evidence type="ECO:0000256" key="2">
    <source>
        <dbReference type="ARBA" id="ARBA00022723"/>
    </source>
</evidence>
<feature type="compositionally biased region" description="Polar residues" evidence="11">
    <location>
        <begin position="2280"/>
        <end position="2289"/>
    </location>
</feature>
<feature type="region of interest" description="Disordered" evidence="11">
    <location>
        <begin position="840"/>
        <end position="892"/>
    </location>
</feature>
<dbReference type="CDD" id="cd15560">
    <property type="entry name" value="PHD2_3_BPTF"/>
    <property type="match status" value="1"/>
</dbReference>
<evidence type="ECO:0000259" key="12">
    <source>
        <dbReference type="PROSITE" id="PS50014"/>
    </source>
</evidence>
<dbReference type="Pfam" id="PF00439">
    <property type="entry name" value="Bromodomain"/>
    <property type="match status" value="1"/>
</dbReference>
<evidence type="ECO:0000313" key="15">
    <source>
        <dbReference type="EMBL" id="TRY69492.1"/>
    </source>
</evidence>
<feature type="domain" description="DDT" evidence="14">
    <location>
        <begin position="136"/>
        <end position="196"/>
    </location>
</feature>
<dbReference type="Gene3D" id="1.20.920.10">
    <property type="entry name" value="Bromodomain-like"/>
    <property type="match status" value="1"/>
</dbReference>
<dbReference type="InterPro" id="IPR001965">
    <property type="entry name" value="Znf_PHD"/>
</dbReference>
<feature type="region of interest" description="Disordered" evidence="11">
    <location>
        <begin position="1516"/>
        <end position="1535"/>
    </location>
</feature>
<feature type="compositionally biased region" description="Polar residues" evidence="11">
    <location>
        <begin position="862"/>
        <end position="874"/>
    </location>
</feature>
<keyword evidence="16" id="KW-1185">Reference proteome</keyword>
<sequence>MTGRSMRTRTKSARALASEACESDSRRATPPHGGGGGRARASRTPASQDSEYHYGSDFEDDDDAMADSAESDKSSDEDDQVSGAESDDLKVESDVDLDDIDVPMRPLTPVPFWLRSDEPVPALLLPSSSDDLPIPSEHILSVFATYEICRQFHQVLRLTPFRIEDFCMALASEEQSNLLSEVHMALLRAIVRSEDVNSSFGALDQKDSINSVFFFMDSVTWPECMKAFFHSDPVTYGEPLELLNDSEYPFGVIEDVMGKRIQILRFLSDQILLTANARDFILEDGKFSNEEHCRVCHRLGEMLVCDTCPGVYHLGCLEPAMTEVPDEEWRCYVCEANDIEGLSECHGTKLLNACRQETLGYDRQGNRYWFLCRRLVVEMTDGTTKYYSTVKQLEEVSEVLDDEIYEKDLWDSMEAIRIDMERHMEITEFITQTKKSNSKKSYFEIENSAIEKIQHEREESKLKLASEETKKEMDIKLEPEESASGSEQLGKVPLGDMKSDEDGKDIEMKADSNASPEDDKTVISPIQNSVGAANPTIANRILKSGETVDTTKIASQVGKIPHVDGDLRLTRKTLHDINSGTLFFKLGQEGSFKQYVNHYATNPNALSKSQANEERIKRQHISHKFSLTDVSVFKWLGSLHGTRLMLITTLRQTILQLENNVPTIFMHPNWPLLRKPWIGAVTNSNKPRDFARALTVLQCCMKPCILLPVWSEMLGHTTMKKLPNLQKEEKKRLEKREKQEREAEEERLRPHMTFVKYTLGLKHQVSKQKGEEYRAHGQYGWLWLSSSRSFAPQDARTIGLRAGPFRLAVKYSDIRDGSFKIVLMEPKAFAYLVSKQEEMDQRKKEEEKEQDKSVNEIKDTSVETMNTSPTSEALVSNPVVKSSEKPSQEKKRLEDALKHARLETQDQPNALFEEVVDISAALTNPTRVLYPKVAKKAKVLDEFLNRRLQLKSLEERRIEMKLKQSENSTSRSLLPQAPTQEKALAGVDIQSKAKADDPDEIVDVEGESDTKTAITSMLAEQELKSKDETKSNKLNLFLDESKKTIWNIISNLRDEAKEIESSELQQNPSQCYSPICSKSKLRCYSANCPAKKIADLPIIKEAQTLVAKIISTGNELGLNVETSTDTECKSISEMMTTLQNVVKVLMTKKDELDKYKEMGISTVSATISSGSTPSSTTTSEIVNNDTGTVQVISTKSTVSVTQSKSITTTTETTLTSSNNTRNGNESGKSSVSKLSVEIKAGHTTSKAQSMTEVTDGITRVYSSQDTTTKLYLKRIQSVAESKKQSKVVKYPLAPHFYARTRKKRNILLLAKHDVKHMARLAGTALAEGFNYNCKTNNQVWPYPCPRPVFRTAWLYRTACMDSLQAVALQLRILWACLKWDDIQTRPVSTDGKHQQTTDSAVLTTEITKHRHVGRFSERTQYFQKKTTIPLDVPKTVVEVTPIRSGLRKRKRAESPQQSEPKTIEHWIDEEKLELWEIRAYRDKIERDKNASITRSRTGVPIKEPQRFEPIAETTVKKKPSESLAGLPGVGEGKALEDRLREKNKTIGQSPIMGQTQTIIRRVTNADGSVTLVRSITTASPRTIAPNGAASMVSASPGSRHPTGIQPGTKKVFISKDGKIIGAQVMPTTPVVTNKQVSLPNSGTTTSLQPSLASNPSASSPLSSMGPAQQKVQIVRAGDGKIQVKGLLPGQQLVQMPDGKLQIFSNPSSGASSATGGIQLANSPSSTPTQKPTLPQPLGASPLAAKVGIQSHQLSSTPTGKSNQIVATYLPPGAPIPSGMSAFISGGKTFCIPKASASLASQGVGAKTTAIISQQAPIMTATASPTVGASVKPVGASTPSPSTPKQIVEVKSLGSNTVTFKGNQMIVSGPDVAQAQLIAKQLSSGQAKLAMIGGKQVLISTNTNNTMQTPTVSTVSPTPTLPKAPSLSVTPSLSAVAPQPAPTQAQPIPAVQEELKSVNPSIPRVQVTAQLMQTPQGPRIVLQGIQGSNLPPEDLAIIQQQVKTQLLKAQADAKQQGKVPPTKIVLDLPANIQSKLQPTAASKPVTNTVMDNDQKARVPPALPQHPVNGIPQNVSLTSPVGSGVGVSQKQLGLGLPGLGTQVPSLTPKVKSVDGADQAISKTLASLSPVSLPTGPQIHSPSPPKICRPRSESEKESDEKKRQQILSKMATLVSRQKELLKKEIARKRALQEKDLQLEIQSEINRVKERICDKTITAGAKFDIETITKRSAMGTISRNNLNASAPAHSSNNHWDEEPPQHLGDHDITASVSSSGSSSLVPSTNLATKNASSLRPAPPSVSKNASGPTLPLQVISSTLKRKREDSLESENSSESTANHSTLESGDSFAPMKKRTRTSSISSAALAASMVKKDKIYCLCKTKYDPTKFYVGCDICSNWFHGSCVGITKSMSRNMSEFVCKDCKKAKEDQEIYCLCKQAYDESQFYIGCERCGDWFHGRCVGILQKESESIDEYLCPNCEPNSPINQANMHSISSQHYEHIGKLLRQVMSNRNSGPFREPVRPKSVPNYYKIVKEPMDLHTIETRVSDQHYERLCEFVGDFMRIFENCRYFNQPNSPIMRSAEALETFFAQKLVLLRERLLQVS</sequence>
<feature type="compositionally biased region" description="Basic and acidic residues" evidence="11">
    <location>
        <begin position="458"/>
        <end position="479"/>
    </location>
</feature>
<proteinExistence type="predicted"/>
<dbReference type="STRING" id="6832.A0A553NVN9"/>
<feature type="domain" description="PHD-type" evidence="13">
    <location>
        <begin position="290"/>
        <end position="337"/>
    </location>
</feature>
<evidence type="ECO:0000256" key="6">
    <source>
        <dbReference type="ARBA" id="ARBA00023117"/>
    </source>
</evidence>
<evidence type="ECO:0000256" key="9">
    <source>
        <dbReference type="PROSITE-ProRule" id="PRU00035"/>
    </source>
</evidence>
<dbReference type="SMART" id="SM00249">
    <property type="entry name" value="PHD"/>
    <property type="match status" value="3"/>
</dbReference>
<evidence type="ECO:0000256" key="4">
    <source>
        <dbReference type="ARBA" id="ARBA00022833"/>
    </source>
</evidence>
<feature type="compositionally biased region" description="Basic and acidic residues" evidence="11">
    <location>
        <begin position="2147"/>
        <end position="2160"/>
    </location>
</feature>
<keyword evidence="5" id="KW-0805">Transcription regulation</keyword>
<protein>
    <recommendedName>
        <fullName evidence="17">Nucleosome-remodeling factor subunit NURF301</fullName>
    </recommendedName>
</protein>
<dbReference type="InterPro" id="IPR019787">
    <property type="entry name" value="Znf_PHD-finger"/>
</dbReference>
<dbReference type="OMA" id="PEQYTNV"/>
<feature type="compositionally biased region" description="Basic and acidic residues" evidence="11">
    <location>
        <begin position="726"/>
        <end position="746"/>
    </location>
</feature>
<feature type="region of interest" description="Disordered" evidence="11">
    <location>
        <begin position="1"/>
        <end position="96"/>
    </location>
</feature>
<organism evidence="15 16">
    <name type="scientific">Tigriopus californicus</name>
    <name type="common">Marine copepod</name>
    <dbReference type="NCBI Taxonomy" id="6832"/>
    <lineage>
        <taxon>Eukaryota</taxon>
        <taxon>Metazoa</taxon>
        <taxon>Ecdysozoa</taxon>
        <taxon>Arthropoda</taxon>
        <taxon>Crustacea</taxon>
        <taxon>Multicrustacea</taxon>
        <taxon>Hexanauplia</taxon>
        <taxon>Copepoda</taxon>
        <taxon>Harpacticoida</taxon>
        <taxon>Harpacticidae</taxon>
        <taxon>Tigriopus</taxon>
    </lineage>
</organism>
<comment type="caution">
    <text evidence="15">The sequence shown here is derived from an EMBL/GenBank/DDBJ whole genome shotgun (WGS) entry which is preliminary data.</text>
</comment>
<dbReference type="GO" id="GO:0006357">
    <property type="term" value="P:regulation of transcription by RNA polymerase II"/>
    <property type="evidence" value="ECO:0007669"/>
    <property type="project" value="InterPro"/>
</dbReference>
<keyword evidence="7" id="KW-0804">Transcription</keyword>
<dbReference type="EMBL" id="VCGU01000010">
    <property type="protein sequence ID" value="TRY69492.1"/>
    <property type="molecule type" value="Genomic_DNA"/>
</dbReference>
<feature type="region of interest" description="Disordered" evidence="11">
    <location>
        <begin position="1205"/>
        <end position="1232"/>
    </location>
</feature>
<feature type="compositionally biased region" description="Low complexity" evidence="11">
    <location>
        <begin position="2267"/>
        <end position="2279"/>
    </location>
</feature>
<evidence type="ECO:0000256" key="5">
    <source>
        <dbReference type="ARBA" id="ARBA00023015"/>
    </source>
</evidence>
<dbReference type="CDD" id="cd15559">
    <property type="entry name" value="PHD1_BPTF"/>
    <property type="match status" value="1"/>
</dbReference>
<dbReference type="SUPFAM" id="SSF57903">
    <property type="entry name" value="FYVE/PHD zinc finger"/>
    <property type="match status" value="3"/>
</dbReference>
<evidence type="ECO:0000256" key="11">
    <source>
        <dbReference type="SAM" id="MobiDB-lite"/>
    </source>
</evidence>
<feature type="compositionally biased region" description="Basic and acidic residues" evidence="11">
    <location>
        <begin position="882"/>
        <end position="892"/>
    </location>
</feature>
<feature type="compositionally biased region" description="Polar residues" evidence="11">
    <location>
        <begin position="2237"/>
        <end position="2249"/>
    </location>
</feature>
<dbReference type="Pfam" id="PF02791">
    <property type="entry name" value="DDT"/>
    <property type="match status" value="1"/>
</dbReference>
<dbReference type="InterPro" id="IPR028941">
    <property type="entry name" value="WHIM2_dom"/>
</dbReference>
<feature type="domain" description="PHD-type" evidence="13">
    <location>
        <begin position="2370"/>
        <end position="2421"/>
    </location>
</feature>
<dbReference type="InterPro" id="IPR011011">
    <property type="entry name" value="Znf_FYVE_PHD"/>
</dbReference>
<dbReference type="InterPro" id="IPR036427">
    <property type="entry name" value="Bromodomain-like_sf"/>
</dbReference>
<dbReference type="InterPro" id="IPR013083">
    <property type="entry name" value="Znf_RING/FYVE/PHD"/>
</dbReference>
<feature type="compositionally biased region" description="Basic and acidic residues" evidence="11">
    <location>
        <begin position="2250"/>
        <end position="2264"/>
    </location>
</feature>
<dbReference type="InterPro" id="IPR038028">
    <property type="entry name" value="BPTF"/>
</dbReference>
<dbReference type="PROSITE" id="PS01359">
    <property type="entry name" value="ZF_PHD_1"/>
    <property type="match status" value="1"/>
</dbReference>
<evidence type="ECO:0000256" key="10">
    <source>
        <dbReference type="PROSITE-ProRule" id="PRU00146"/>
    </source>
</evidence>
<feature type="region of interest" description="Disordered" evidence="11">
    <location>
        <begin position="458"/>
        <end position="526"/>
    </location>
</feature>
<evidence type="ECO:0008006" key="17">
    <source>
        <dbReference type="Google" id="ProtNLM"/>
    </source>
</evidence>
<feature type="region of interest" description="Disordered" evidence="11">
    <location>
        <begin position="1907"/>
        <end position="1942"/>
    </location>
</feature>
<dbReference type="PANTHER" id="PTHR45975:SF2">
    <property type="entry name" value="NUCLEOSOME-REMODELING FACTOR SUBUNIT BPTF"/>
    <property type="match status" value="1"/>
</dbReference>
<feature type="region of interest" description="Disordered" evidence="11">
    <location>
        <begin position="1703"/>
        <end position="1739"/>
    </location>
</feature>
<evidence type="ECO:0000313" key="16">
    <source>
        <dbReference type="Proteomes" id="UP000318571"/>
    </source>
</evidence>
<dbReference type="Gene3D" id="3.30.40.10">
    <property type="entry name" value="Zinc/RING finger domain, C3HC4 (zinc finger)"/>
    <property type="match status" value="3"/>
</dbReference>
<feature type="region of interest" description="Disordered" evidence="11">
    <location>
        <begin position="2125"/>
        <end position="2161"/>
    </location>
</feature>
<dbReference type="GO" id="GO:0008270">
    <property type="term" value="F:zinc ion binding"/>
    <property type="evidence" value="ECO:0007669"/>
    <property type="project" value="UniProtKB-KW"/>
</dbReference>
<keyword evidence="8" id="KW-0539">Nucleus</keyword>
<dbReference type="PROSITE" id="PS50016">
    <property type="entry name" value="ZF_PHD_2"/>
    <property type="match status" value="3"/>
</dbReference>
<feature type="region of interest" description="Disordered" evidence="11">
    <location>
        <begin position="1582"/>
        <end position="1607"/>
    </location>
</feature>
<dbReference type="GO" id="GO:0016589">
    <property type="term" value="C:NURF complex"/>
    <property type="evidence" value="ECO:0007669"/>
    <property type="project" value="InterPro"/>
</dbReference>
<feature type="region of interest" description="Disordered" evidence="11">
    <location>
        <begin position="725"/>
        <end position="746"/>
    </location>
</feature>
<dbReference type="PRINTS" id="PR00503">
    <property type="entry name" value="BROMODOMAIN"/>
</dbReference>
<comment type="subcellular location">
    <subcellularLocation>
        <location evidence="1">Nucleus</location>
    </subcellularLocation>
</comment>
<gene>
    <name evidence="15" type="ORF">TCAL_10753</name>
</gene>
<dbReference type="PROSITE" id="PS50827">
    <property type="entry name" value="DDT"/>
    <property type="match status" value="1"/>
</dbReference>
<evidence type="ECO:0000259" key="13">
    <source>
        <dbReference type="PROSITE" id="PS50016"/>
    </source>
</evidence>
<feature type="compositionally biased region" description="Low complexity" evidence="11">
    <location>
        <begin position="1646"/>
        <end position="1663"/>
    </location>
</feature>
<reference evidence="15 16" key="1">
    <citation type="journal article" date="2018" name="Nat. Ecol. Evol.">
        <title>Genomic signatures of mitonuclear coevolution across populations of Tigriopus californicus.</title>
        <authorList>
            <person name="Barreto F.S."/>
            <person name="Watson E.T."/>
            <person name="Lima T.G."/>
            <person name="Willett C.S."/>
            <person name="Edmands S."/>
            <person name="Li W."/>
            <person name="Burton R.S."/>
        </authorList>
    </citation>
    <scope>NUCLEOTIDE SEQUENCE [LARGE SCALE GENOMIC DNA]</scope>
    <source>
        <strain evidence="15 16">San Diego</strain>
    </source>
</reference>
<dbReference type="Pfam" id="PF00628">
    <property type="entry name" value="PHD"/>
    <property type="match status" value="3"/>
</dbReference>
<keyword evidence="4" id="KW-0862">Zinc</keyword>
<keyword evidence="2" id="KW-0479">Metal-binding</keyword>
<feature type="compositionally biased region" description="Polar residues" evidence="11">
    <location>
        <begin position="1633"/>
        <end position="1645"/>
    </location>
</feature>
<name>A0A553NVN9_TIGCA</name>
<dbReference type="InterPro" id="IPR019786">
    <property type="entry name" value="Zinc_finger_PHD-type_CS"/>
</dbReference>
<dbReference type="Proteomes" id="UP000318571">
    <property type="component" value="Chromosome 1"/>
</dbReference>
<feature type="compositionally biased region" description="Polar residues" evidence="11">
    <location>
        <begin position="1703"/>
        <end position="1721"/>
    </location>
</feature>
<dbReference type="SMART" id="SM00571">
    <property type="entry name" value="DDT"/>
    <property type="match status" value="1"/>
</dbReference>
<accession>A0A553NVN9</accession>
<dbReference type="SUPFAM" id="SSF47370">
    <property type="entry name" value="Bromodomain"/>
    <property type="match status" value="1"/>
</dbReference>
<feature type="compositionally biased region" description="Low complexity" evidence="11">
    <location>
        <begin position="1205"/>
        <end position="1220"/>
    </location>
</feature>
<dbReference type="InterPro" id="IPR018501">
    <property type="entry name" value="DDT_dom"/>
</dbReference>
<dbReference type="InterPro" id="IPR001487">
    <property type="entry name" value="Bromodomain"/>
</dbReference>
<evidence type="ECO:0000259" key="14">
    <source>
        <dbReference type="PROSITE" id="PS50827"/>
    </source>
</evidence>
<feature type="region of interest" description="Disordered" evidence="11">
    <location>
        <begin position="2237"/>
        <end position="2350"/>
    </location>
</feature>
<dbReference type="Pfam" id="PF15613">
    <property type="entry name" value="WSD"/>
    <property type="match status" value="1"/>
</dbReference>
<feature type="domain" description="PHD-type" evidence="13">
    <location>
        <begin position="2426"/>
        <end position="2477"/>
    </location>
</feature>
<evidence type="ECO:0000256" key="3">
    <source>
        <dbReference type="ARBA" id="ARBA00022771"/>
    </source>
</evidence>
<feature type="region of interest" description="Disordered" evidence="11">
    <location>
        <begin position="1633"/>
        <end position="1669"/>
    </location>
</feature>
<keyword evidence="6 9" id="KW-0103">Bromodomain</keyword>
<feature type="domain" description="Bromo" evidence="12">
    <location>
        <begin position="2504"/>
        <end position="2574"/>
    </location>
</feature>
<feature type="compositionally biased region" description="Basic residues" evidence="11">
    <location>
        <begin position="1"/>
        <end position="12"/>
    </location>
</feature>
<feature type="compositionally biased region" description="Polar residues" evidence="11">
    <location>
        <begin position="1221"/>
        <end position="1232"/>
    </location>
</feature>
<keyword evidence="3 10" id="KW-0863">Zinc-finger</keyword>
<feature type="compositionally biased region" description="Low complexity" evidence="11">
    <location>
        <begin position="1908"/>
        <end position="1917"/>
    </location>
</feature>
<feature type="compositionally biased region" description="Basic and acidic residues" evidence="11">
    <location>
        <begin position="497"/>
        <end position="510"/>
    </location>
</feature>
<evidence type="ECO:0000256" key="7">
    <source>
        <dbReference type="ARBA" id="ARBA00023163"/>
    </source>
</evidence>